<evidence type="ECO:0000313" key="2">
    <source>
        <dbReference type="EMBL" id="KAF1988550.1"/>
    </source>
</evidence>
<dbReference type="EMBL" id="ML977148">
    <property type="protein sequence ID" value="KAF1988550.1"/>
    <property type="molecule type" value="Genomic_DNA"/>
</dbReference>
<gene>
    <name evidence="2" type="ORF">K402DRAFT_402740</name>
</gene>
<organism evidence="2 3">
    <name type="scientific">Aulographum hederae CBS 113979</name>
    <dbReference type="NCBI Taxonomy" id="1176131"/>
    <lineage>
        <taxon>Eukaryota</taxon>
        <taxon>Fungi</taxon>
        <taxon>Dikarya</taxon>
        <taxon>Ascomycota</taxon>
        <taxon>Pezizomycotina</taxon>
        <taxon>Dothideomycetes</taxon>
        <taxon>Pleosporomycetidae</taxon>
        <taxon>Aulographales</taxon>
        <taxon>Aulographaceae</taxon>
    </lineage>
</organism>
<dbReference type="AlphaFoldDB" id="A0A6G1H6A6"/>
<feature type="region of interest" description="Disordered" evidence="1">
    <location>
        <begin position="45"/>
        <end position="126"/>
    </location>
</feature>
<dbReference type="Proteomes" id="UP000800041">
    <property type="component" value="Unassembled WGS sequence"/>
</dbReference>
<keyword evidence="3" id="KW-1185">Reference proteome</keyword>
<evidence type="ECO:0000313" key="3">
    <source>
        <dbReference type="Proteomes" id="UP000800041"/>
    </source>
</evidence>
<name>A0A6G1H6A6_9PEZI</name>
<feature type="compositionally biased region" description="Polar residues" evidence="1">
    <location>
        <begin position="115"/>
        <end position="126"/>
    </location>
</feature>
<feature type="compositionally biased region" description="Polar residues" evidence="1">
    <location>
        <begin position="70"/>
        <end position="80"/>
    </location>
</feature>
<proteinExistence type="predicted"/>
<sequence>MAASRIIHFLDPNSFFQCVFLSSLAPFLYTLFTVDALSVGKIGPKRQSETKRGICPFGDGGASREAARQFSPQLGIQHSNCMRRRKSANKRSWSARQREQRQRQRQRRGPGMGLLSTSHDSTVPPA</sequence>
<protein>
    <submittedName>
        <fullName evidence="2">Uncharacterized protein</fullName>
    </submittedName>
</protein>
<reference evidence="2" key="1">
    <citation type="journal article" date="2020" name="Stud. Mycol.">
        <title>101 Dothideomycetes genomes: a test case for predicting lifestyles and emergence of pathogens.</title>
        <authorList>
            <person name="Haridas S."/>
            <person name="Albert R."/>
            <person name="Binder M."/>
            <person name="Bloem J."/>
            <person name="Labutti K."/>
            <person name="Salamov A."/>
            <person name="Andreopoulos B."/>
            <person name="Baker S."/>
            <person name="Barry K."/>
            <person name="Bills G."/>
            <person name="Bluhm B."/>
            <person name="Cannon C."/>
            <person name="Castanera R."/>
            <person name="Culley D."/>
            <person name="Daum C."/>
            <person name="Ezra D."/>
            <person name="Gonzalez J."/>
            <person name="Henrissat B."/>
            <person name="Kuo A."/>
            <person name="Liang C."/>
            <person name="Lipzen A."/>
            <person name="Lutzoni F."/>
            <person name="Magnuson J."/>
            <person name="Mondo S."/>
            <person name="Nolan M."/>
            <person name="Ohm R."/>
            <person name="Pangilinan J."/>
            <person name="Park H.-J."/>
            <person name="Ramirez L."/>
            <person name="Alfaro M."/>
            <person name="Sun H."/>
            <person name="Tritt A."/>
            <person name="Yoshinaga Y."/>
            <person name="Zwiers L.-H."/>
            <person name="Turgeon B."/>
            <person name="Goodwin S."/>
            <person name="Spatafora J."/>
            <person name="Crous P."/>
            <person name="Grigoriev I."/>
        </authorList>
    </citation>
    <scope>NUCLEOTIDE SEQUENCE</scope>
    <source>
        <strain evidence="2">CBS 113979</strain>
    </source>
</reference>
<evidence type="ECO:0000256" key="1">
    <source>
        <dbReference type="SAM" id="MobiDB-lite"/>
    </source>
</evidence>
<accession>A0A6G1H6A6</accession>